<dbReference type="SUPFAM" id="SSF48179">
    <property type="entry name" value="6-phosphogluconate dehydrogenase C-terminal domain-like"/>
    <property type="match status" value="1"/>
</dbReference>
<accession>A0ABZ2AWG5</accession>
<organism evidence="4 5">
    <name type="scientific">Cryptococcus decagattii</name>
    <dbReference type="NCBI Taxonomy" id="1859122"/>
    <lineage>
        <taxon>Eukaryota</taxon>
        <taxon>Fungi</taxon>
        <taxon>Dikarya</taxon>
        <taxon>Basidiomycota</taxon>
        <taxon>Agaricomycotina</taxon>
        <taxon>Tremellomycetes</taxon>
        <taxon>Tremellales</taxon>
        <taxon>Cryptococcaceae</taxon>
        <taxon>Cryptococcus</taxon>
        <taxon>Cryptococcus gattii species complex</taxon>
    </lineage>
</organism>
<dbReference type="PANTHER" id="PTHR43580">
    <property type="entry name" value="OXIDOREDUCTASE GLYR1-RELATED"/>
    <property type="match status" value="1"/>
</dbReference>
<reference evidence="4 5" key="1">
    <citation type="submission" date="2024-01" db="EMBL/GenBank/DDBJ databases">
        <title>Comparative genomics of Cryptococcus and Kwoniella reveals pathogenesis evolution and contrasting modes of karyotype evolution via chromosome fusion or intercentromeric recombination.</title>
        <authorList>
            <person name="Coelho M.A."/>
            <person name="David-Palma M."/>
            <person name="Shea T."/>
            <person name="Bowers K."/>
            <person name="McGinley-Smith S."/>
            <person name="Mohammad A.W."/>
            <person name="Gnirke A."/>
            <person name="Yurkov A.M."/>
            <person name="Nowrousian M."/>
            <person name="Sun S."/>
            <person name="Cuomo C.A."/>
            <person name="Heitman J."/>
        </authorList>
    </citation>
    <scope>NUCLEOTIDE SEQUENCE [LARGE SCALE GENOMIC DNA]</scope>
    <source>
        <strain evidence="4 5">7685027</strain>
    </source>
</reference>
<dbReference type="SUPFAM" id="SSF51735">
    <property type="entry name" value="NAD(P)-binding Rossmann-fold domains"/>
    <property type="match status" value="1"/>
</dbReference>
<dbReference type="Proteomes" id="UP001432216">
    <property type="component" value="Chromosome 6"/>
</dbReference>
<gene>
    <name evidence="4" type="ORF">IAS62_003864</name>
</gene>
<dbReference type="Gene3D" id="3.40.50.720">
    <property type="entry name" value="NAD(P)-binding Rossmann-like Domain"/>
    <property type="match status" value="1"/>
</dbReference>
<dbReference type="Pfam" id="PF03446">
    <property type="entry name" value="NAD_binding_2"/>
    <property type="match status" value="1"/>
</dbReference>
<dbReference type="InterPro" id="IPR013328">
    <property type="entry name" value="6PGD_dom2"/>
</dbReference>
<dbReference type="InterPro" id="IPR051265">
    <property type="entry name" value="HIBADH-related_NP60_sf"/>
</dbReference>
<proteinExistence type="inferred from homology"/>
<protein>
    <recommendedName>
        <fullName evidence="3">6-phosphogluconate dehydrogenase NADP-binding domain-containing protein</fullName>
    </recommendedName>
</protein>
<dbReference type="Gene3D" id="1.10.1040.10">
    <property type="entry name" value="N-(1-d-carboxylethyl)-l-norvaline Dehydrogenase, domain 2"/>
    <property type="match status" value="1"/>
</dbReference>
<comment type="similarity">
    <text evidence="1">Belongs to the HIBADH-related family. NP60 subfamily.</text>
</comment>
<dbReference type="PANTHER" id="PTHR43580:SF8">
    <property type="entry name" value="6-PHOSPHOGLUCONATE DEHYDROGENASE NADP-BINDING DOMAIN-CONTAINING PROTEIN-RELATED"/>
    <property type="match status" value="1"/>
</dbReference>
<dbReference type="InterPro" id="IPR006115">
    <property type="entry name" value="6PGDH_NADP-bd"/>
</dbReference>
<dbReference type="PIRSF" id="PIRSF000103">
    <property type="entry name" value="HIBADH"/>
    <property type="match status" value="1"/>
</dbReference>
<dbReference type="InterPro" id="IPR036291">
    <property type="entry name" value="NAD(P)-bd_dom_sf"/>
</dbReference>
<evidence type="ECO:0000313" key="5">
    <source>
        <dbReference type="Proteomes" id="UP001432216"/>
    </source>
</evidence>
<sequence>MSFQIGYVGLGNMGTPIFLNLARHAKANGWPAPCAWNIDQSRYDEIRAHNDHLYLCEQLSEVVKRSNVVFTCLLNDPVAEEVYQRLFATVDAKAKIIFVDQSSLKPKTSIKLEAAAHKAGASYLSAPVFGRPDAAKSANLVQLLGGDAKAKEIIKPIFVPAVAKRVVDAGDEVAKGELTVIMILANVLGSALKLLGNSMILGVVEMLAETYALADVIGFDPEVYQSFIRESRHCDQALTKSGDFFPLYPYKAYGDNISKGEFNGVGGFRLEAGLKDARNALSLGADFGRPVSMPTIELAKKHLERAEELCGNDVDWSALAIALREQAGLEPFRAGHKP</sequence>
<keyword evidence="5" id="KW-1185">Reference proteome</keyword>
<evidence type="ECO:0000256" key="1">
    <source>
        <dbReference type="ARBA" id="ARBA00007598"/>
    </source>
</evidence>
<dbReference type="RefSeq" id="XP_064721773.1">
    <property type="nucleotide sequence ID" value="XM_064865701.1"/>
</dbReference>
<dbReference type="InterPro" id="IPR008927">
    <property type="entry name" value="6-PGluconate_DH-like_C_sf"/>
</dbReference>
<feature type="domain" description="6-phosphogluconate dehydrogenase NADP-binding" evidence="3">
    <location>
        <begin position="4"/>
        <end position="165"/>
    </location>
</feature>
<dbReference type="GeneID" id="89990636"/>
<evidence type="ECO:0000313" key="4">
    <source>
        <dbReference type="EMBL" id="WVO22534.1"/>
    </source>
</evidence>
<evidence type="ECO:0000259" key="3">
    <source>
        <dbReference type="Pfam" id="PF03446"/>
    </source>
</evidence>
<evidence type="ECO:0000256" key="2">
    <source>
        <dbReference type="ARBA" id="ARBA00023002"/>
    </source>
</evidence>
<keyword evidence="2" id="KW-0560">Oxidoreductase</keyword>
<name>A0ABZ2AWG5_9TREE</name>
<dbReference type="EMBL" id="CP143811">
    <property type="protein sequence ID" value="WVO22534.1"/>
    <property type="molecule type" value="Genomic_DNA"/>
</dbReference>
<dbReference type="InterPro" id="IPR015815">
    <property type="entry name" value="HIBADH-related"/>
</dbReference>